<keyword evidence="10" id="KW-1185">Reference proteome</keyword>
<keyword evidence="3" id="KW-0548">Nucleotidyltransferase</keyword>
<evidence type="ECO:0000256" key="1">
    <source>
        <dbReference type="ARBA" id="ARBA00012493"/>
    </source>
</evidence>
<dbReference type="GO" id="GO:0003964">
    <property type="term" value="F:RNA-directed DNA polymerase activity"/>
    <property type="evidence" value="ECO:0007669"/>
    <property type="project" value="UniProtKB-KW"/>
</dbReference>
<dbReference type="GO" id="GO:0004519">
    <property type="term" value="F:endonuclease activity"/>
    <property type="evidence" value="ECO:0007669"/>
    <property type="project" value="UniProtKB-KW"/>
</dbReference>
<gene>
    <name evidence="9" type="ORF">Cfor_06113</name>
</gene>
<dbReference type="Pfam" id="PF17917">
    <property type="entry name" value="RT_RNaseH"/>
    <property type="match status" value="1"/>
</dbReference>
<evidence type="ECO:0000313" key="10">
    <source>
        <dbReference type="Proteomes" id="UP000502823"/>
    </source>
</evidence>
<dbReference type="EMBL" id="BLKM01000681">
    <property type="protein sequence ID" value="GFG37212.1"/>
    <property type="molecule type" value="Genomic_DNA"/>
</dbReference>
<keyword evidence="2" id="KW-0808">Transferase</keyword>
<dbReference type="Proteomes" id="UP000502823">
    <property type="component" value="Unassembled WGS sequence"/>
</dbReference>
<dbReference type="SUPFAM" id="SSF53098">
    <property type="entry name" value="Ribonuclease H-like"/>
    <property type="match status" value="1"/>
</dbReference>
<evidence type="ECO:0000256" key="6">
    <source>
        <dbReference type="ARBA" id="ARBA00022801"/>
    </source>
</evidence>
<keyword evidence="7" id="KW-0695">RNA-directed DNA polymerase</keyword>
<dbReference type="SUPFAM" id="SSF56672">
    <property type="entry name" value="DNA/RNA polymerases"/>
    <property type="match status" value="1"/>
</dbReference>
<dbReference type="InterPro" id="IPR036397">
    <property type="entry name" value="RNaseH_sf"/>
</dbReference>
<dbReference type="OrthoDB" id="8061593at2759"/>
<dbReference type="Gene3D" id="3.30.70.270">
    <property type="match status" value="2"/>
</dbReference>
<evidence type="ECO:0000259" key="8">
    <source>
        <dbReference type="PROSITE" id="PS50994"/>
    </source>
</evidence>
<keyword evidence="4" id="KW-0540">Nuclease</keyword>
<evidence type="ECO:0000256" key="7">
    <source>
        <dbReference type="ARBA" id="ARBA00022918"/>
    </source>
</evidence>
<dbReference type="InterPro" id="IPR043502">
    <property type="entry name" value="DNA/RNA_pol_sf"/>
</dbReference>
<dbReference type="InterPro" id="IPR050951">
    <property type="entry name" value="Retrovirus_Pol_polyprotein"/>
</dbReference>
<name>A0A6L2Q0Z8_COPFO</name>
<dbReference type="InterPro" id="IPR001584">
    <property type="entry name" value="Integrase_cat-core"/>
</dbReference>
<dbReference type="GO" id="GO:0015074">
    <property type="term" value="P:DNA integration"/>
    <property type="evidence" value="ECO:0007669"/>
    <property type="project" value="InterPro"/>
</dbReference>
<evidence type="ECO:0000256" key="3">
    <source>
        <dbReference type="ARBA" id="ARBA00022695"/>
    </source>
</evidence>
<dbReference type="PROSITE" id="PS50994">
    <property type="entry name" value="INTEGRASE"/>
    <property type="match status" value="1"/>
</dbReference>
<organism evidence="9 10">
    <name type="scientific">Coptotermes formosanus</name>
    <name type="common">Formosan subterranean termite</name>
    <dbReference type="NCBI Taxonomy" id="36987"/>
    <lineage>
        <taxon>Eukaryota</taxon>
        <taxon>Metazoa</taxon>
        <taxon>Ecdysozoa</taxon>
        <taxon>Arthropoda</taxon>
        <taxon>Hexapoda</taxon>
        <taxon>Insecta</taxon>
        <taxon>Pterygota</taxon>
        <taxon>Neoptera</taxon>
        <taxon>Polyneoptera</taxon>
        <taxon>Dictyoptera</taxon>
        <taxon>Blattodea</taxon>
        <taxon>Blattoidea</taxon>
        <taxon>Termitoidae</taxon>
        <taxon>Rhinotermitidae</taxon>
        <taxon>Coptotermes</taxon>
    </lineage>
</organism>
<evidence type="ECO:0000313" key="9">
    <source>
        <dbReference type="EMBL" id="GFG37212.1"/>
    </source>
</evidence>
<comment type="caution">
    <text evidence="9">The sequence shown here is derived from an EMBL/GenBank/DDBJ whole genome shotgun (WGS) entry which is preliminary data.</text>
</comment>
<sequence>MSLLNENLYNKLWRNGLGCLELPTQHINLISAFNERSKRVKKQAMLEVNISDKRADQIVLLSNQLLTDAILGLDFLISCDAEISFLEGKISLMIKGEMHKLEMYGVQDVGNDDDNARQSTETHHSDPGLMLLMALNRPTLRADKELGQRQHTELTWILSGSGIVEATFSDHLYHIDRVLERVTTAGFPVKAAKSNFCKPEIKFLGHIVSDKTVTADPERIAAILRYPAPKNQKQLRQFIGICNFHQKFIVNYATYVEPLLVLLRKGVRWNWTNNLQQAFEILRSRFAQSIHLVHPSEDKGVLNHAEQGYTTCEKEFLSIVYALNRFKVYVYGRKIVLNTDNKALTFLNKCVITSNRVARWMVEIGQFDVEIRHIKGVQNHLADILIRNPSGLTDKVTRNLTRPEQVMVHHIQLYEDKSLKQYLKTLATLQETDDRLAALKRKATAHPTDADQLLLRDDVLYTETANFNKDGKQCCHIVLNQKCEKYMEEIKRVFCLRNLGRKLRKFIACCEVCQRTKHLNRSYNVEEKHHLPKKPGDVCAVDVYGSLPVSRGNLRYVFVCYDVFSKFVKLYALKSGTTKACLNKLVNNYFRNIITPRLILSDNATQFRSPSWHKALQQHGVEIRFAPVRHPESNPCECCMRELSKFCRICHENHKQWGQLLPHVERWMNNTVASSTGYTPCELMYGTERPNIVSKLSPKVEGPDQEKESMEQKLENAYAGMRKRALAREKRPKRGNANWEPQLHEKVLVKVQPVSDATQVITSKFMHVYEGPYFICKVLNHSAYEVKDEKGKVRLVDGSFSRATLFFRGFHCNHHKSNNSAGQVHLLQQIRSSEMKLRGVSEGQM</sequence>
<dbReference type="FunFam" id="3.30.70.270:FF:000020">
    <property type="entry name" value="Transposon Tf2-6 polyprotein-like Protein"/>
    <property type="match status" value="1"/>
</dbReference>
<keyword evidence="5" id="KW-0255">Endonuclease</keyword>
<evidence type="ECO:0000256" key="5">
    <source>
        <dbReference type="ARBA" id="ARBA00022759"/>
    </source>
</evidence>
<feature type="domain" description="Integrase catalytic" evidence="8">
    <location>
        <begin position="531"/>
        <end position="688"/>
    </location>
</feature>
<dbReference type="AlphaFoldDB" id="A0A6L2Q0Z8"/>
<dbReference type="PANTHER" id="PTHR37984">
    <property type="entry name" value="PROTEIN CBG26694"/>
    <property type="match status" value="1"/>
</dbReference>
<dbReference type="InParanoid" id="A0A6L2Q0Z8"/>
<evidence type="ECO:0000256" key="4">
    <source>
        <dbReference type="ARBA" id="ARBA00022722"/>
    </source>
</evidence>
<dbReference type="InterPro" id="IPR043128">
    <property type="entry name" value="Rev_trsase/Diguanyl_cyclase"/>
</dbReference>
<dbReference type="GO" id="GO:0042575">
    <property type="term" value="C:DNA polymerase complex"/>
    <property type="evidence" value="ECO:0007669"/>
    <property type="project" value="UniProtKB-ARBA"/>
</dbReference>
<keyword evidence="6" id="KW-0378">Hydrolase</keyword>
<dbReference type="Pfam" id="PF00665">
    <property type="entry name" value="rve"/>
    <property type="match status" value="1"/>
</dbReference>
<dbReference type="EC" id="2.7.7.49" evidence="1"/>
<dbReference type="InterPro" id="IPR041373">
    <property type="entry name" value="RT_RNaseH"/>
</dbReference>
<dbReference type="GO" id="GO:0016787">
    <property type="term" value="F:hydrolase activity"/>
    <property type="evidence" value="ECO:0007669"/>
    <property type="project" value="UniProtKB-KW"/>
</dbReference>
<dbReference type="PANTHER" id="PTHR37984:SF5">
    <property type="entry name" value="PROTEIN NYNRIN-LIKE"/>
    <property type="match status" value="1"/>
</dbReference>
<accession>A0A6L2Q0Z8</accession>
<evidence type="ECO:0000256" key="2">
    <source>
        <dbReference type="ARBA" id="ARBA00022679"/>
    </source>
</evidence>
<proteinExistence type="predicted"/>
<protein>
    <recommendedName>
        <fullName evidence="1">RNA-directed DNA polymerase</fullName>
        <ecNumber evidence="1">2.7.7.49</ecNumber>
    </recommendedName>
</protein>
<dbReference type="GO" id="GO:0003676">
    <property type="term" value="F:nucleic acid binding"/>
    <property type="evidence" value="ECO:0007669"/>
    <property type="project" value="InterPro"/>
</dbReference>
<dbReference type="Gene3D" id="3.30.420.10">
    <property type="entry name" value="Ribonuclease H-like superfamily/Ribonuclease H"/>
    <property type="match status" value="1"/>
</dbReference>
<dbReference type="CDD" id="cd09274">
    <property type="entry name" value="RNase_HI_RT_Ty3"/>
    <property type="match status" value="1"/>
</dbReference>
<reference evidence="10" key="1">
    <citation type="submission" date="2020-01" db="EMBL/GenBank/DDBJ databases">
        <title>Draft genome sequence of the Termite Coptotermes fromosanus.</title>
        <authorList>
            <person name="Itakura S."/>
            <person name="Yosikawa Y."/>
            <person name="Umezawa K."/>
        </authorList>
    </citation>
    <scope>NUCLEOTIDE SEQUENCE [LARGE SCALE GENOMIC DNA]</scope>
</reference>
<dbReference type="InterPro" id="IPR012337">
    <property type="entry name" value="RNaseH-like_sf"/>
</dbReference>